<dbReference type="Proteomes" id="UP000292974">
    <property type="component" value="Unassembled WGS sequence"/>
</dbReference>
<dbReference type="AlphaFoldDB" id="A0A7M3DVS7"/>
<reference evidence="2 3" key="1">
    <citation type="submission" date="2019-02" db="EMBL/GenBank/DDBJ databases">
        <title>The genomic architecture of introgression among sibling species of bacteria.</title>
        <authorList>
            <person name="Cavassim M.I.A."/>
            <person name="Moeskjaer S."/>
            <person name="Moslemi C."/>
            <person name="Fields B."/>
            <person name="Bachmann A."/>
            <person name="Vilhjalmsson B."/>
            <person name="Schierup M.H."/>
            <person name="Young J.P.W."/>
            <person name="Andersen S.U."/>
        </authorList>
    </citation>
    <scope>NUCLEOTIDE SEQUENCE [LARGE SCALE GENOMIC DNA]</scope>
    <source>
        <strain evidence="2 3">SM135B</strain>
    </source>
</reference>
<sequence length="70" mass="7707">MASGHVSERLQGPLAPEDFIPGPGLISAAYQPAADARDKPEHDERVADFVSSLSRLRPVAMPRRRRVPPY</sequence>
<proteinExistence type="predicted"/>
<comment type="caution">
    <text evidence="2">The sequence shown here is derived from an EMBL/GenBank/DDBJ whole genome shotgun (WGS) entry which is preliminary data.</text>
</comment>
<evidence type="ECO:0000313" key="3">
    <source>
        <dbReference type="Proteomes" id="UP000292974"/>
    </source>
</evidence>
<gene>
    <name evidence="2" type="ORF">ELH90_14255</name>
</gene>
<dbReference type="EMBL" id="SIOP01000001">
    <property type="protein sequence ID" value="TAY52712.1"/>
    <property type="molecule type" value="Genomic_DNA"/>
</dbReference>
<organism evidence="2 3">
    <name type="scientific">Rhizobium leguminosarum</name>
    <dbReference type="NCBI Taxonomy" id="384"/>
    <lineage>
        <taxon>Bacteria</taxon>
        <taxon>Pseudomonadati</taxon>
        <taxon>Pseudomonadota</taxon>
        <taxon>Alphaproteobacteria</taxon>
        <taxon>Hyphomicrobiales</taxon>
        <taxon>Rhizobiaceae</taxon>
        <taxon>Rhizobium/Agrobacterium group</taxon>
        <taxon>Rhizobium</taxon>
    </lineage>
</organism>
<evidence type="ECO:0000313" key="2">
    <source>
        <dbReference type="EMBL" id="TAY52712.1"/>
    </source>
</evidence>
<evidence type="ECO:0000256" key="1">
    <source>
        <dbReference type="SAM" id="MobiDB-lite"/>
    </source>
</evidence>
<protein>
    <submittedName>
        <fullName evidence="2">Uncharacterized protein</fullName>
    </submittedName>
</protein>
<feature type="region of interest" description="Disordered" evidence="1">
    <location>
        <begin position="1"/>
        <end position="26"/>
    </location>
</feature>
<accession>A0A7M3DVS7</accession>
<name>A0A7M3DVS7_RHILE</name>